<dbReference type="Proteomes" id="UP001431963">
    <property type="component" value="Unassembled WGS sequence"/>
</dbReference>
<dbReference type="EMBL" id="JBALHR010000005">
    <property type="protein sequence ID" value="MEH7828582.1"/>
    <property type="molecule type" value="Genomic_DNA"/>
</dbReference>
<dbReference type="PANTHER" id="PTHR45458">
    <property type="entry name" value="SHORT-CHAIN DEHYDROGENASE/REDUCTASE SDR"/>
    <property type="match status" value="1"/>
</dbReference>
<dbReference type="PANTHER" id="PTHR45458:SF1">
    <property type="entry name" value="SHORT CHAIN DEHYDROGENASE"/>
    <property type="match status" value="1"/>
</dbReference>
<keyword evidence="2" id="KW-1185">Reference proteome</keyword>
<dbReference type="SUPFAM" id="SSF51735">
    <property type="entry name" value="NAD(P)-binding Rossmann-fold domains"/>
    <property type="match status" value="1"/>
</dbReference>
<protein>
    <submittedName>
        <fullName evidence="1">SDR family NAD(P)-dependent oxidoreductase</fullName>
    </submittedName>
</protein>
<dbReference type="Gene3D" id="3.40.50.720">
    <property type="entry name" value="NAD(P)-binding Rossmann-like Domain"/>
    <property type="match status" value="1"/>
</dbReference>
<reference evidence="1" key="1">
    <citation type="submission" date="2024-02" db="EMBL/GenBank/DDBJ databases">
        <title>Genome sequences of strain Gemmobacter sp. JM10B15.</title>
        <authorList>
            <person name="Zhang M."/>
        </authorList>
    </citation>
    <scope>NUCLEOTIDE SEQUENCE</scope>
    <source>
        <strain evidence="1">JM10B15</strain>
    </source>
</reference>
<dbReference type="Pfam" id="PF13561">
    <property type="entry name" value="adh_short_C2"/>
    <property type="match status" value="1"/>
</dbReference>
<dbReference type="InterPro" id="IPR036291">
    <property type="entry name" value="NAD(P)-bd_dom_sf"/>
</dbReference>
<dbReference type="RefSeq" id="WP_335422660.1">
    <property type="nucleotide sequence ID" value="NZ_JBALHR010000005.1"/>
</dbReference>
<proteinExistence type="predicted"/>
<accession>A0ABU8BV63</accession>
<dbReference type="InterPro" id="IPR052184">
    <property type="entry name" value="SDR_enzymes"/>
</dbReference>
<dbReference type="PRINTS" id="PR00081">
    <property type="entry name" value="GDHRDH"/>
</dbReference>
<evidence type="ECO:0000313" key="2">
    <source>
        <dbReference type="Proteomes" id="UP001431963"/>
    </source>
</evidence>
<organism evidence="1 2">
    <name type="scientific">Gemmobacter denitrificans</name>
    <dbReference type="NCBI Taxonomy" id="3123040"/>
    <lineage>
        <taxon>Bacteria</taxon>
        <taxon>Pseudomonadati</taxon>
        <taxon>Pseudomonadota</taxon>
        <taxon>Alphaproteobacteria</taxon>
        <taxon>Rhodobacterales</taxon>
        <taxon>Paracoccaceae</taxon>
        <taxon>Gemmobacter</taxon>
    </lineage>
</organism>
<gene>
    <name evidence="1" type="ORF">V6590_10510</name>
</gene>
<sequence length="215" mass="22525">MVHVLITGGARGIGRALCEAALARGWQVSCTLRQGEPPPRVTGYRLEMVGLAGLADLAADIGPIDILIHNAGIIGPKAGPLGDLNPDDFARVMQVNAFAPLAITRALLPQMQAGGRVLAISSQMAWMGYAKSDSIAYRMSKVALNKGVQAMATDLAPRGMIAVAIDPGWVRTDMGGAEADRDPAAAGAEIIALADRLTPGQNGRFLKSDGTERDW</sequence>
<dbReference type="InterPro" id="IPR002347">
    <property type="entry name" value="SDR_fam"/>
</dbReference>
<name>A0ABU8BV63_9RHOB</name>
<dbReference type="PRINTS" id="PR00080">
    <property type="entry name" value="SDRFAMILY"/>
</dbReference>
<evidence type="ECO:0000313" key="1">
    <source>
        <dbReference type="EMBL" id="MEH7828582.1"/>
    </source>
</evidence>
<comment type="caution">
    <text evidence="1">The sequence shown here is derived from an EMBL/GenBank/DDBJ whole genome shotgun (WGS) entry which is preliminary data.</text>
</comment>